<reference evidence="1" key="2">
    <citation type="journal article" date="2024" name="Plant">
        <title>Genomic evolution and insights into agronomic trait innovations of Sesamum species.</title>
        <authorList>
            <person name="Miao H."/>
            <person name="Wang L."/>
            <person name="Qu L."/>
            <person name="Liu H."/>
            <person name="Sun Y."/>
            <person name="Le M."/>
            <person name="Wang Q."/>
            <person name="Wei S."/>
            <person name="Zheng Y."/>
            <person name="Lin W."/>
            <person name="Duan Y."/>
            <person name="Cao H."/>
            <person name="Xiong S."/>
            <person name="Wang X."/>
            <person name="Wei L."/>
            <person name="Li C."/>
            <person name="Ma Q."/>
            <person name="Ju M."/>
            <person name="Zhao R."/>
            <person name="Li G."/>
            <person name="Mu C."/>
            <person name="Tian Q."/>
            <person name="Mei H."/>
            <person name="Zhang T."/>
            <person name="Gao T."/>
            <person name="Zhang H."/>
        </authorList>
    </citation>
    <scope>NUCLEOTIDE SEQUENCE</scope>
    <source>
        <strain evidence="1">KEN1</strain>
    </source>
</reference>
<gene>
    <name evidence="1" type="ORF">Slati_4429500</name>
</gene>
<dbReference type="InterPro" id="IPR043502">
    <property type="entry name" value="DNA/RNA_pol_sf"/>
</dbReference>
<reference evidence="1" key="1">
    <citation type="submission" date="2020-06" db="EMBL/GenBank/DDBJ databases">
        <authorList>
            <person name="Li T."/>
            <person name="Hu X."/>
            <person name="Zhang T."/>
            <person name="Song X."/>
            <person name="Zhang H."/>
            <person name="Dai N."/>
            <person name="Sheng W."/>
            <person name="Hou X."/>
            <person name="Wei L."/>
        </authorList>
    </citation>
    <scope>NUCLEOTIDE SEQUENCE</scope>
    <source>
        <strain evidence="1">KEN1</strain>
        <tissue evidence="1">Leaf</tissue>
    </source>
</reference>
<comment type="caution">
    <text evidence="1">The sequence shown here is derived from an EMBL/GenBank/DDBJ whole genome shotgun (WGS) entry which is preliminary data.</text>
</comment>
<name>A0AAW2SQE6_9LAMI</name>
<dbReference type="PANTHER" id="PTHR33240:SF15">
    <property type="entry name" value="GAG-PRO-LIKE PROTEIN"/>
    <property type="match status" value="1"/>
</dbReference>
<dbReference type="SUPFAM" id="SSF56672">
    <property type="entry name" value="DNA/RNA polymerases"/>
    <property type="match status" value="1"/>
</dbReference>
<sequence>MKEVLDVEEMEDTSHIQFRGAERSVPKTSHNDALVIIALLSNYEVGRVFIDSASSADILFGDTPLEEVNTSLYGFVGEVVHPRGMISLLLTLGTKSTRKTCILKFLMVDVPSAYNVNLGRPTLNAFQAVISTYHMKIKFPTHDGVGEVQRDHLQSRKYYIEVIRKGQKRSTNEVFKGVSPNKRGKDAELVKEIEEGRETPAKVQPAEKLLNIELVLGDPEKITRIGSQMEDTIWEEVIQCLCRNADIFAWTPQDLEGIDLNIITHHLNIDPSIKSVKQKKRYFRLEKDKIIQAEVDKLIAPGHIEEIQFPEWLSNVVLVPKPRGK</sequence>
<dbReference type="PANTHER" id="PTHR33240">
    <property type="entry name" value="OS08G0508500 PROTEIN"/>
    <property type="match status" value="1"/>
</dbReference>
<dbReference type="EMBL" id="JACGWN010000016">
    <property type="protein sequence ID" value="KAL0394633.1"/>
    <property type="molecule type" value="Genomic_DNA"/>
</dbReference>
<dbReference type="AlphaFoldDB" id="A0AAW2SQE6"/>
<evidence type="ECO:0000313" key="1">
    <source>
        <dbReference type="EMBL" id="KAL0394633.1"/>
    </source>
</evidence>
<protein>
    <recommendedName>
        <fullName evidence="2">Reverse transcriptase domain-containing protein</fullName>
    </recommendedName>
</protein>
<dbReference type="Gene3D" id="3.10.10.10">
    <property type="entry name" value="HIV Type 1 Reverse Transcriptase, subunit A, domain 1"/>
    <property type="match status" value="1"/>
</dbReference>
<accession>A0AAW2SQE6</accession>
<organism evidence="1">
    <name type="scientific">Sesamum latifolium</name>
    <dbReference type="NCBI Taxonomy" id="2727402"/>
    <lineage>
        <taxon>Eukaryota</taxon>
        <taxon>Viridiplantae</taxon>
        <taxon>Streptophyta</taxon>
        <taxon>Embryophyta</taxon>
        <taxon>Tracheophyta</taxon>
        <taxon>Spermatophyta</taxon>
        <taxon>Magnoliopsida</taxon>
        <taxon>eudicotyledons</taxon>
        <taxon>Gunneridae</taxon>
        <taxon>Pentapetalae</taxon>
        <taxon>asterids</taxon>
        <taxon>lamiids</taxon>
        <taxon>Lamiales</taxon>
        <taxon>Pedaliaceae</taxon>
        <taxon>Sesamum</taxon>
    </lineage>
</organism>
<evidence type="ECO:0008006" key="2">
    <source>
        <dbReference type="Google" id="ProtNLM"/>
    </source>
</evidence>
<proteinExistence type="predicted"/>